<feature type="transmembrane region" description="Helical" evidence="1">
    <location>
        <begin position="164"/>
        <end position="187"/>
    </location>
</feature>
<proteinExistence type="predicted"/>
<evidence type="ECO:0000313" key="3">
    <source>
        <dbReference type="Proteomes" id="UP000261174"/>
    </source>
</evidence>
<reference evidence="2 3" key="1">
    <citation type="submission" date="2018-08" db="EMBL/GenBank/DDBJ databases">
        <title>Chitinophaga sp. K20C18050901, a novel bacterium isolated from forest soil.</title>
        <authorList>
            <person name="Wang C."/>
        </authorList>
    </citation>
    <scope>NUCLEOTIDE SEQUENCE [LARGE SCALE GENOMIC DNA]</scope>
    <source>
        <strain evidence="2 3">K20C18050901</strain>
    </source>
</reference>
<dbReference type="OrthoDB" id="1358731at2"/>
<dbReference type="RefSeq" id="WP_116854387.1">
    <property type="nucleotide sequence ID" value="NZ_QTJV01000006.1"/>
</dbReference>
<keyword evidence="3" id="KW-1185">Reference proteome</keyword>
<evidence type="ECO:0008006" key="4">
    <source>
        <dbReference type="Google" id="ProtNLM"/>
    </source>
</evidence>
<evidence type="ECO:0000313" key="2">
    <source>
        <dbReference type="EMBL" id="RFM33463.1"/>
    </source>
</evidence>
<keyword evidence="1" id="KW-0812">Transmembrane</keyword>
<comment type="caution">
    <text evidence="2">The sequence shown here is derived from an EMBL/GenBank/DDBJ whole genome shotgun (WGS) entry which is preliminary data.</text>
</comment>
<accession>A0A3E1NZV9</accession>
<gene>
    <name evidence="2" type="ORF">DXN04_16000</name>
</gene>
<sequence>MKAIEFKDAASQRVYNSYIARCKRVVKILSVQDQEECLMEVNSYIYEYINDHHEDEMTGLLNILDRLGDPEITLREVVASKKIDQAIKTYNIKYLFQALFLNLRNGVAYILLAFMTVLLVTFPVLIVMKLITPSKTGIWVGPHTFFLGIISGKPDGIREIAGNYFIPIVIVLSILLYLLIITILKAIRKKKP</sequence>
<name>A0A3E1NZV9_9BACT</name>
<dbReference type="EMBL" id="QTJV01000006">
    <property type="protein sequence ID" value="RFM33463.1"/>
    <property type="molecule type" value="Genomic_DNA"/>
</dbReference>
<evidence type="ECO:0000256" key="1">
    <source>
        <dbReference type="SAM" id="Phobius"/>
    </source>
</evidence>
<dbReference type="Proteomes" id="UP000261174">
    <property type="component" value="Unassembled WGS sequence"/>
</dbReference>
<dbReference type="AlphaFoldDB" id="A0A3E1NZV9"/>
<keyword evidence="1" id="KW-0472">Membrane</keyword>
<keyword evidence="1" id="KW-1133">Transmembrane helix</keyword>
<feature type="transmembrane region" description="Helical" evidence="1">
    <location>
        <begin position="107"/>
        <end position="131"/>
    </location>
</feature>
<protein>
    <recommendedName>
        <fullName evidence="4">DUF1700 domain-containing protein</fullName>
    </recommendedName>
</protein>
<organism evidence="2 3">
    <name type="scientific">Chitinophaga silvisoli</name>
    <dbReference type="NCBI Taxonomy" id="2291814"/>
    <lineage>
        <taxon>Bacteria</taxon>
        <taxon>Pseudomonadati</taxon>
        <taxon>Bacteroidota</taxon>
        <taxon>Chitinophagia</taxon>
        <taxon>Chitinophagales</taxon>
        <taxon>Chitinophagaceae</taxon>
        <taxon>Chitinophaga</taxon>
    </lineage>
</organism>